<dbReference type="eggNOG" id="ENOG502RMW7">
    <property type="taxonomic scope" value="Eukaryota"/>
</dbReference>
<dbReference type="HOGENOM" id="CLU_1008569_0_0_1"/>
<dbReference type="RefSeq" id="XP_003708783.1">
    <property type="nucleotide sequence ID" value="XM_003708735.1"/>
</dbReference>
<evidence type="ECO:0000313" key="1">
    <source>
        <dbReference type="EMBL" id="EHA56171.1"/>
    </source>
</evidence>
<name>G4MMU1_PYRO7</name>
<dbReference type="Proteomes" id="UP000009058">
    <property type="component" value="Chromosome 1"/>
</dbReference>
<dbReference type="OrthoDB" id="5242801at2759"/>
<reference evidence="1 2" key="1">
    <citation type="journal article" date="2005" name="Nature">
        <title>The genome sequence of the rice blast fungus Magnaporthe grisea.</title>
        <authorList>
            <person name="Dean R.A."/>
            <person name="Talbot N.J."/>
            <person name="Ebbole D.J."/>
            <person name="Farman M.L."/>
            <person name="Mitchell T.K."/>
            <person name="Orbach M.J."/>
            <person name="Thon M."/>
            <person name="Kulkarni R."/>
            <person name="Xu J.R."/>
            <person name="Pan H."/>
            <person name="Read N.D."/>
            <person name="Lee Y.H."/>
            <person name="Carbone I."/>
            <person name="Brown D."/>
            <person name="Oh Y.Y."/>
            <person name="Donofrio N."/>
            <person name="Jeong J.S."/>
            <person name="Soanes D.M."/>
            <person name="Djonovic S."/>
            <person name="Kolomiets E."/>
            <person name="Rehmeyer C."/>
            <person name="Li W."/>
            <person name="Harding M."/>
            <person name="Kim S."/>
            <person name="Lebrun M.H."/>
            <person name="Bohnert H."/>
            <person name="Coughlan S."/>
            <person name="Butler J."/>
            <person name="Calvo S."/>
            <person name="Ma L.J."/>
            <person name="Nicol R."/>
            <person name="Purcell S."/>
            <person name="Nusbaum C."/>
            <person name="Galagan J.E."/>
            <person name="Birren B.W."/>
        </authorList>
    </citation>
    <scope>NUCLEOTIDE SEQUENCE [LARGE SCALE GENOMIC DNA]</scope>
    <source>
        <strain evidence="2">70-15 / ATCC MYA-4617 / FGSC 8958</strain>
    </source>
</reference>
<dbReference type="InParanoid" id="G4MMU1"/>
<dbReference type="EMBL" id="CM001231">
    <property type="protein sequence ID" value="EHA56171.1"/>
    <property type="molecule type" value="Genomic_DNA"/>
</dbReference>
<dbReference type="AlphaFoldDB" id="G4MMU1"/>
<dbReference type="GeneID" id="12985672"/>
<dbReference type="VEuPathDB" id="FungiDB:MGG_16006"/>
<reference key="2">
    <citation type="submission" date="2011-05" db="EMBL/GenBank/DDBJ databases">
        <title>The Genome Sequence of Magnaporthe oryzae 70-15.</title>
        <authorList>
            <consortium name="The Broad Institute Genome Sequencing Platform"/>
            <person name="Ma L.-J."/>
            <person name="Dead R."/>
            <person name="Young S.K."/>
            <person name="Zeng Q."/>
            <person name="Gargeya S."/>
            <person name="Fitzgerald M."/>
            <person name="Haas B."/>
            <person name="Abouelleil A."/>
            <person name="Alvarado L."/>
            <person name="Arachchi H.M."/>
            <person name="Berlin A."/>
            <person name="Brown A."/>
            <person name="Chapman S.B."/>
            <person name="Chen Z."/>
            <person name="Dunbar C."/>
            <person name="Freedman E."/>
            <person name="Gearin G."/>
            <person name="Gellesch M."/>
            <person name="Goldberg J."/>
            <person name="Griggs A."/>
            <person name="Gujja S."/>
            <person name="Heiman D."/>
            <person name="Howarth C."/>
            <person name="Larson L."/>
            <person name="Lui A."/>
            <person name="MacDonald P.J.P."/>
            <person name="Mehta T."/>
            <person name="Montmayeur A."/>
            <person name="Murphy C."/>
            <person name="Neiman D."/>
            <person name="Pearson M."/>
            <person name="Priest M."/>
            <person name="Roberts A."/>
            <person name="Saif S."/>
            <person name="Shea T."/>
            <person name="Shenoy N."/>
            <person name="Sisk P."/>
            <person name="Stolte C."/>
            <person name="Sykes S."/>
            <person name="Yandava C."/>
            <person name="Wortman J."/>
            <person name="Nusbaum C."/>
            <person name="Birren B."/>
        </authorList>
    </citation>
    <scope>NUCLEOTIDE SEQUENCE</scope>
    <source>
        <strain>70-15</strain>
    </source>
</reference>
<organism evidence="1 2">
    <name type="scientific">Pyricularia oryzae (strain 70-15 / ATCC MYA-4617 / FGSC 8958)</name>
    <name type="common">Rice blast fungus</name>
    <name type="synonym">Magnaporthe oryzae</name>
    <dbReference type="NCBI Taxonomy" id="242507"/>
    <lineage>
        <taxon>Eukaryota</taxon>
        <taxon>Fungi</taxon>
        <taxon>Dikarya</taxon>
        <taxon>Ascomycota</taxon>
        <taxon>Pezizomycotina</taxon>
        <taxon>Sordariomycetes</taxon>
        <taxon>Sordariomycetidae</taxon>
        <taxon>Magnaporthales</taxon>
        <taxon>Pyriculariaceae</taxon>
        <taxon>Pyricularia</taxon>
    </lineage>
</organism>
<gene>
    <name evidence="1" type="ORF">MGG_16006</name>
</gene>
<protein>
    <submittedName>
        <fullName evidence="1">Uncharacterized protein</fullName>
    </submittedName>
</protein>
<sequence length="276" mass="30242">MEPDRDLETLESGIATLRISEKPLVQQNLPSPRLITPASASAFSDSCIAVSESWTALLRQTSLPDNIPSSDPRISAAFMAVNEAINSGSCFLSRLGWVELFCLIRLVENVSRNERRLDLVERAPGYGNASIAADLYMRIHNCPRRVAHERKRRAKRWSELAGPSPLLLLVFSAAANSVVSGAPSFECLNYCPSRWGLVPLPPHNGGRSRVAFFQFPGLAYDSRTSGSTAERASRLSYARLSEGLKAGARDELPLTCYITQVPTGYSLSVTETRSNI</sequence>
<dbReference type="KEGG" id="mgr:MGG_16006"/>
<keyword evidence="2" id="KW-1185">Reference proteome</keyword>
<proteinExistence type="predicted"/>
<accession>G4MMU1</accession>
<evidence type="ECO:0000313" key="2">
    <source>
        <dbReference type="Proteomes" id="UP000009058"/>
    </source>
</evidence>